<dbReference type="Proteomes" id="UP000694556">
    <property type="component" value="Unassembled WGS sequence"/>
</dbReference>
<keyword evidence="1 4" id="KW-0732">Signal</keyword>
<proteinExistence type="predicted"/>
<dbReference type="SUPFAM" id="SSF55846">
    <property type="entry name" value="N-acetylmuramoyl-L-alanine amidase-like"/>
    <property type="match status" value="1"/>
</dbReference>
<evidence type="ECO:0000256" key="4">
    <source>
        <dbReference type="SAM" id="SignalP"/>
    </source>
</evidence>
<dbReference type="InterPro" id="IPR036505">
    <property type="entry name" value="Amidase/PGRP_sf"/>
</dbReference>
<dbReference type="PANTHER" id="PTHR10161:SF14">
    <property type="entry name" value="TARTRATE-RESISTANT ACID PHOSPHATASE TYPE 5"/>
    <property type="match status" value="1"/>
</dbReference>
<evidence type="ECO:0000313" key="6">
    <source>
        <dbReference type="Ensembl" id="ENSCMMP00000020821.1"/>
    </source>
</evidence>
<dbReference type="GO" id="GO:0009253">
    <property type="term" value="P:peptidoglycan catabolic process"/>
    <property type="evidence" value="ECO:0007669"/>
    <property type="project" value="InterPro"/>
</dbReference>
<keyword evidence="7" id="KW-1185">Reference proteome</keyword>
<dbReference type="InterPro" id="IPR029052">
    <property type="entry name" value="Metallo-depent_PP-like"/>
</dbReference>
<evidence type="ECO:0000313" key="7">
    <source>
        <dbReference type="Proteomes" id="UP000694556"/>
    </source>
</evidence>
<organism evidence="6 7">
    <name type="scientific">Cairina moschata</name>
    <name type="common">Muscovy duck</name>
    <dbReference type="NCBI Taxonomy" id="8855"/>
    <lineage>
        <taxon>Eukaryota</taxon>
        <taxon>Metazoa</taxon>
        <taxon>Chordata</taxon>
        <taxon>Craniata</taxon>
        <taxon>Vertebrata</taxon>
        <taxon>Euteleostomi</taxon>
        <taxon>Archelosauria</taxon>
        <taxon>Archosauria</taxon>
        <taxon>Dinosauria</taxon>
        <taxon>Saurischia</taxon>
        <taxon>Theropoda</taxon>
        <taxon>Coelurosauria</taxon>
        <taxon>Aves</taxon>
        <taxon>Neognathae</taxon>
        <taxon>Galloanserae</taxon>
        <taxon>Anseriformes</taxon>
        <taxon>Anatidae</taxon>
        <taxon>Anatinae</taxon>
        <taxon>Cairina</taxon>
    </lineage>
</organism>
<keyword evidence="2" id="KW-0378">Hydrolase</keyword>
<dbReference type="SUPFAM" id="SSF56300">
    <property type="entry name" value="Metallo-dependent phosphatases"/>
    <property type="match status" value="1"/>
</dbReference>
<feature type="region of interest" description="Disordered" evidence="3">
    <location>
        <begin position="391"/>
        <end position="435"/>
    </location>
</feature>
<dbReference type="Gene3D" id="3.60.21.10">
    <property type="match status" value="1"/>
</dbReference>
<reference evidence="6" key="1">
    <citation type="submission" date="2025-08" db="UniProtKB">
        <authorList>
            <consortium name="Ensembl"/>
        </authorList>
    </citation>
    <scope>IDENTIFICATION</scope>
</reference>
<dbReference type="InterPro" id="IPR004843">
    <property type="entry name" value="Calcineurin-like_PHP"/>
</dbReference>
<dbReference type="AlphaFoldDB" id="A0A8C3GMM8"/>
<dbReference type="PANTHER" id="PTHR10161">
    <property type="entry name" value="TARTRATE-RESISTANT ACID PHOSPHATASE TYPE 5"/>
    <property type="match status" value="1"/>
</dbReference>
<dbReference type="InterPro" id="IPR051558">
    <property type="entry name" value="Metallophosphoesterase_PAP"/>
</dbReference>
<protein>
    <submittedName>
        <fullName evidence="6">RAS protein activator like 3</fullName>
    </submittedName>
</protein>
<reference evidence="6" key="2">
    <citation type="submission" date="2025-09" db="UniProtKB">
        <authorList>
            <consortium name="Ensembl"/>
        </authorList>
    </citation>
    <scope>IDENTIFICATION</scope>
</reference>
<name>A0A8C3GMM8_CAIMO</name>
<evidence type="ECO:0000256" key="2">
    <source>
        <dbReference type="ARBA" id="ARBA00022801"/>
    </source>
</evidence>
<evidence type="ECO:0000256" key="3">
    <source>
        <dbReference type="SAM" id="MobiDB-lite"/>
    </source>
</evidence>
<accession>A0A8C3GMM8</accession>
<evidence type="ECO:0000259" key="5">
    <source>
        <dbReference type="Pfam" id="PF00149"/>
    </source>
</evidence>
<dbReference type="GO" id="GO:0008745">
    <property type="term" value="F:N-acetylmuramoyl-L-alanine amidase activity"/>
    <property type="evidence" value="ECO:0007669"/>
    <property type="project" value="InterPro"/>
</dbReference>
<dbReference type="GO" id="GO:0045453">
    <property type="term" value="P:bone resorption"/>
    <property type="evidence" value="ECO:0007669"/>
    <property type="project" value="TreeGrafter"/>
</dbReference>
<dbReference type="Pfam" id="PF00149">
    <property type="entry name" value="Metallophos"/>
    <property type="match status" value="1"/>
</dbReference>
<feature type="signal peptide" evidence="4">
    <location>
        <begin position="1"/>
        <end position="16"/>
    </location>
</feature>
<sequence>MLALLWVAAAAAVASAGGGALQFLAVGDWGGVPDPPFATPREVATAVAMGRAAEEPGADFVLALGDNFYYRGVRDEWDPRFQDTFERVFAGGGLRGLPWFVLAGNHDHAGNVTAQLAYSHRSPRWHFPHPYYSLRLRVPGSNATARLLLLDTVLLCGGTEDFGAGSPPAGPADAAAAAAQLAWLRARLAAAARDRFVLVAGHYPVWSVAEHGPTACLLRLLRPLLRRHRVTAYLCGHDHNLQKLEEEGVGYVGNFSATLPDPDAIALVRDGLLPCAVRAGRLRHDYTLRGHRQVVNTSCPGDSLFQEIRTWRGFEVGTGFRGVCRGWGFGWAEPTEVGAGSVPGLPAGSALLRSEERSPRALRCGVLVRVGAGPGGCCQGWILVGADGDLTGDHGHQPDPGPDRQTDGSPDGHWCGGGQPSRTLPQDVRSPQGHWPARVLLGSHWPSAPCP</sequence>
<feature type="compositionally biased region" description="Basic and acidic residues" evidence="3">
    <location>
        <begin position="391"/>
        <end position="406"/>
    </location>
</feature>
<feature type="chain" id="PRO_5034896539" evidence="4">
    <location>
        <begin position="17"/>
        <end position="451"/>
    </location>
</feature>
<feature type="domain" description="Calcineurin-like phosphoesterase" evidence="5">
    <location>
        <begin position="23"/>
        <end position="240"/>
    </location>
</feature>
<evidence type="ECO:0000256" key="1">
    <source>
        <dbReference type="ARBA" id="ARBA00022729"/>
    </source>
</evidence>
<dbReference type="Ensembl" id="ENSCMMT00000022823.1">
    <property type="protein sequence ID" value="ENSCMMP00000020821.1"/>
    <property type="gene ID" value="ENSCMMG00000013125.1"/>
</dbReference>